<reference evidence="2" key="1">
    <citation type="submission" date="2014-11" db="EMBL/GenBank/DDBJ databases">
        <authorList>
            <person name="Amaro Gonzalez C."/>
        </authorList>
    </citation>
    <scope>NUCLEOTIDE SEQUENCE</scope>
</reference>
<dbReference type="EMBL" id="GBXM01071415">
    <property type="protein sequence ID" value="JAH37162.1"/>
    <property type="molecule type" value="Transcribed_RNA"/>
</dbReference>
<proteinExistence type="predicted"/>
<sequence length="42" mass="4800">MFNLTFQYDFVHVGSPGLMHVAFHMILCCVMTSCIIMFTAIE</sequence>
<evidence type="ECO:0000313" key="2">
    <source>
        <dbReference type="EMBL" id="JAH37162.1"/>
    </source>
</evidence>
<keyword evidence="1" id="KW-0472">Membrane</keyword>
<keyword evidence="1" id="KW-0812">Transmembrane</keyword>
<keyword evidence="1" id="KW-1133">Transmembrane helix</keyword>
<evidence type="ECO:0000256" key="1">
    <source>
        <dbReference type="SAM" id="Phobius"/>
    </source>
</evidence>
<feature type="transmembrane region" description="Helical" evidence="1">
    <location>
        <begin position="20"/>
        <end position="41"/>
    </location>
</feature>
<organism evidence="2">
    <name type="scientific">Anguilla anguilla</name>
    <name type="common">European freshwater eel</name>
    <name type="synonym">Muraena anguilla</name>
    <dbReference type="NCBI Taxonomy" id="7936"/>
    <lineage>
        <taxon>Eukaryota</taxon>
        <taxon>Metazoa</taxon>
        <taxon>Chordata</taxon>
        <taxon>Craniata</taxon>
        <taxon>Vertebrata</taxon>
        <taxon>Euteleostomi</taxon>
        <taxon>Actinopterygii</taxon>
        <taxon>Neopterygii</taxon>
        <taxon>Teleostei</taxon>
        <taxon>Anguilliformes</taxon>
        <taxon>Anguillidae</taxon>
        <taxon>Anguilla</taxon>
    </lineage>
</organism>
<dbReference type="AlphaFoldDB" id="A0A0E9S7H1"/>
<protein>
    <submittedName>
        <fullName evidence="2">Uncharacterized protein</fullName>
    </submittedName>
</protein>
<name>A0A0E9S7H1_ANGAN</name>
<reference evidence="2" key="2">
    <citation type="journal article" date="2015" name="Fish Shellfish Immunol.">
        <title>Early steps in the European eel (Anguilla anguilla)-Vibrio vulnificus interaction in the gills: Role of the RtxA13 toxin.</title>
        <authorList>
            <person name="Callol A."/>
            <person name="Pajuelo D."/>
            <person name="Ebbesson L."/>
            <person name="Teles M."/>
            <person name="MacKenzie S."/>
            <person name="Amaro C."/>
        </authorList>
    </citation>
    <scope>NUCLEOTIDE SEQUENCE</scope>
</reference>
<accession>A0A0E9S7H1</accession>